<sequence>MFRTALLTSALALIAASPALAEVPHVMTDIAPVQSIVARVMQGVGEPGVILPPGASPHEHAMKPSEARSLQQADLVFWVGEALTPWLEKPLASLASNAKAVELMATEGTLVLPFRTDLAFGDADHDHDHDHDHEAEHAEAHGHTHEGQDPHIWLDPENAIVWTRLIATTLAQADPDNATIYAANAVQAEAELTALTGEITAEFAKVADVRFVTFHDAYQYFEHRFDVPATGAISESDARAPSAARMAGIRDLVAAQHVHCIFAEPQFNSGLVDTVFAGSGIKLAVIDPLGTEFAPGAALYPELIRDIGQKMAACGA</sequence>
<evidence type="ECO:0000256" key="2">
    <source>
        <dbReference type="ARBA" id="ARBA00015915"/>
    </source>
</evidence>
<name>A0A7L9WPM2_9RHOB</name>
<keyword evidence="5" id="KW-0406">Ion transport</keyword>
<organism evidence="8 9">
    <name type="scientific">Pseudooceanicola spongiae</name>
    <dbReference type="NCBI Taxonomy" id="2613965"/>
    <lineage>
        <taxon>Bacteria</taxon>
        <taxon>Pseudomonadati</taxon>
        <taxon>Pseudomonadota</taxon>
        <taxon>Alphaproteobacteria</taxon>
        <taxon>Rhodobacterales</taxon>
        <taxon>Paracoccaceae</taxon>
        <taxon>Pseudooceanicola</taxon>
    </lineage>
</organism>
<dbReference type="EMBL" id="CP045201">
    <property type="protein sequence ID" value="QOL81657.1"/>
    <property type="molecule type" value="Genomic_DNA"/>
</dbReference>
<feature type="region of interest" description="Disordered" evidence="6">
    <location>
        <begin position="125"/>
        <end position="148"/>
    </location>
</feature>
<evidence type="ECO:0000256" key="7">
    <source>
        <dbReference type="SAM" id="SignalP"/>
    </source>
</evidence>
<keyword evidence="4 7" id="KW-0732">Signal</keyword>
<evidence type="ECO:0000256" key="4">
    <source>
        <dbReference type="ARBA" id="ARBA00022729"/>
    </source>
</evidence>
<reference evidence="8 9" key="1">
    <citation type="submission" date="2019-10" db="EMBL/GenBank/DDBJ databases">
        <title>Pseudopuniceibacterium sp. HQ09 islated from Antarctica.</title>
        <authorList>
            <person name="Liao L."/>
            <person name="Su S."/>
            <person name="Chen B."/>
            <person name="Yu Y."/>
        </authorList>
    </citation>
    <scope>NUCLEOTIDE SEQUENCE [LARGE SCALE GENOMIC DNA]</scope>
    <source>
        <strain evidence="8 9">HQ09</strain>
    </source>
</reference>
<dbReference type="FunFam" id="3.40.50.1980:FF:000028">
    <property type="entry name" value="High-affinity zinc uptake system protein znuA"/>
    <property type="match status" value="1"/>
</dbReference>
<keyword evidence="9" id="KW-1185">Reference proteome</keyword>
<evidence type="ECO:0000256" key="3">
    <source>
        <dbReference type="ARBA" id="ARBA00022448"/>
    </source>
</evidence>
<dbReference type="KEGG" id="pshq:F3W81_12965"/>
<gene>
    <name evidence="8" type="ORF">F3W81_12965</name>
</gene>
<dbReference type="InterPro" id="IPR050492">
    <property type="entry name" value="Bact_metal-bind_prot9"/>
</dbReference>
<dbReference type="RefSeq" id="WP_193079572.1">
    <property type="nucleotide sequence ID" value="NZ_CP045201.1"/>
</dbReference>
<feature type="chain" id="PRO_5032914690" description="High-affinity zinc uptake system protein ZnuA" evidence="7">
    <location>
        <begin position="22"/>
        <end position="316"/>
    </location>
</feature>
<evidence type="ECO:0000313" key="9">
    <source>
        <dbReference type="Proteomes" id="UP000594118"/>
    </source>
</evidence>
<evidence type="ECO:0000313" key="8">
    <source>
        <dbReference type="EMBL" id="QOL81657.1"/>
    </source>
</evidence>
<dbReference type="GO" id="GO:0046872">
    <property type="term" value="F:metal ion binding"/>
    <property type="evidence" value="ECO:0007669"/>
    <property type="project" value="InterPro"/>
</dbReference>
<proteinExistence type="inferred from homology"/>
<protein>
    <recommendedName>
        <fullName evidence="2">High-affinity zinc uptake system protein ZnuA</fullName>
    </recommendedName>
</protein>
<evidence type="ECO:0000256" key="5">
    <source>
        <dbReference type="ARBA" id="ARBA00022906"/>
    </source>
</evidence>
<dbReference type="SUPFAM" id="SSF53807">
    <property type="entry name" value="Helical backbone' metal receptor"/>
    <property type="match status" value="1"/>
</dbReference>
<feature type="signal peptide" evidence="7">
    <location>
        <begin position="1"/>
        <end position="21"/>
    </location>
</feature>
<dbReference type="InterPro" id="IPR006127">
    <property type="entry name" value="ZnuA-like"/>
</dbReference>
<keyword evidence="3" id="KW-0813">Transport</keyword>
<comment type="similarity">
    <text evidence="1">Belongs to the bacterial solute-binding protein 9 family.</text>
</comment>
<dbReference type="PANTHER" id="PTHR42953">
    <property type="entry name" value="HIGH-AFFINITY ZINC UPTAKE SYSTEM PROTEIN ZNUA-RELATED"/>
    <property type="match status" value="1"/>
</dbReference>
<dbReference type="AlphaFoldDB" id="A0A7L9WPM2"/>
<keyword evidence="5" id="KW-0862">Zinc</keyword>
<keyword evidence="5" id="KW-0864">Zinc transport</keyword>
<dbReference type="Gene3D" id="3.40.50.1980">
    <property type="entry name" value="Nitrogenase molybdenum iron protein domain"/>
    <property type="match status" value="2"/>
</dbReference>
<dbReference type="Proteomes" id="UP000594118">
    <property type="component" value="Chromosome"/>
</dbReference>
<dbReference type="Pfam" id="PF01297">
    <property type="entry name" value="ZnuA"/>
    <property type="match status" value="1"/>
</dbReference>
<accession>A0A7L9WPM2</accession>
<dbReference type="GO" id="GO:0006829">
    <property type="term" value="P:zinc ion transport"/>
    <property type="evidence" value="ECO:0007669"/>
    <property type="project" value="UniProtKB-KW"/>
</dbReference>
<evidence type="ECO:0000256" key="6">
    <source>
        <dbReference type="SAM" id="MobiDB-lite"/>
    </source>
</evidence>
<evidence type="ECO:0000256" key="1">
    <source>
        <dbReference type="ARBA" id="ARBA00011028"/>
    </source>
</evidence>
<dbReference type="PANTHER" id="PTHR42953:SF3">
    <property type="entry name" value="HIGH-AFFINITY ZINC UPTAKE SYSTEM PROTEIN ZNUA"/>
    <property type="match status" value="1"/>
</dbReference>